<keyword evidence="3" id="KW-1185">Reference proteome</keyword>
<sequence length="310" mass="35202">MVMERTVLLFCHAAGLSKTAWNPIIRRVAASPLLERHPCEFVAFDWRYHGTKSDYKDLGTILFRNGDKNMPEVEHETKYWTSWAPEELYDHIQDLRADDKALSRKTRIIGIGHSMGGTSLIKLESTRSGLLDGIIVFDPVCNAMAMTPDPFLFSSKMVANTLKRQEKWNSWDEVREHFHTFKGYSRWDKESTDAFLEGGVIPSENGTYRLACAPPQEAAIYCHNMLHFTEDDHRKLGCKVIYEHAELSKLFNAQVLSEIATALPDKVVVSPAVEKVTHMMTMEDPAVCAERIIQNLPKFPVFQGKAASKL</sequence>
<feature type="domain" description="AB hydrolase-1" evidence="1">
    <location>
        <begin position="8"/>
        <end position="290"/>
    </location>
</feature>
<dbReference type="InterPro" id="IPR029058">
    <property type="entry name" value="AB_hydrolase_fold"/>
</dbReference>
<dbReference type="EMBL" id="SPLM01000146">
    <property type="protein sequence ID" value="TMW56039.1"/>
    <property type="molecule type" value="Genomic_DNA"/>
</dbReference>
<evidence type="ECO:0000259" key="1">
    <source>
        <dbReference type="Pfam" id="PF12697"/>
    </source>
</evidence>
<dbReference type="OrthoDB" id="94039at2759"/>
<reference evidence="2" key="1">
    <citation type="submission" date="2019-03" db="EMBL/GenBank/DDBJ databases">
        <title>Long read genome sequence of the mycoparasitic Pythium oligandrum ATCC 38472 isolated from sugarbeet rhizosphere.</title>
        <authorList>
            <person name="Gaulin E."/>
        </authorList>
    </citation>
    <scope>NUCLEOTIDE SEQUENCE</scope>
    <source>
        <strain evidence="2">ATCC 38472_TT</strain>
    </source>
</reference>
<evidence type="ECO:0000313" key="2">
    <source>
        <dbReference type="EMBL" id="TMW56039.1"/>
    </source>
</evidence>
<dbReference type="SUPFAM" id="SSF53474">
    <property type="entry name" value="alpha/beta-Hydrolases"/>
    <property type="match status" value="1"/>
</dbReference>
<evidence type="ECO:0000313" key="3">
    <source>
        <dbReference type="Proteomes" id="UP000794436"/>
    </source>
</evidence>
<organism evidence="2 3">
    <name type="scientific">Pythium oligandrum</name>
    <name type="common">Mycoparasitic fungus</name>
    <dbReference type="NCBI Taxonomy" id="41045"/>
    <lineage>
        <taxon>Eukaryota</taxon>
        <taxon>Sar</taxon>
        <taxon>Stramenopiles</taxon>
        <taxon>Oomycota</taxon>
        <taxon>Peronosporomycetes</taxon>
        <taxon>Pythiales</taxon>
        <taxon>Pythiaceae</taxon>
        <taxon>Pythium</taxon>
    </lineage>
</organism>
<gene>
    <name evidence="2" type="ORF">Poli38472_008687</name>
</gene>
<comment type="caution">
    <text evidence="2">The sequence shown here is derived from an EMBL/GenBank/DDBJ whole genome shotgun (WGS) entry which is preliminary data.</text>
</comment>
<dbReference type="AlphaFoldDB" id="A0A8K1FCP7"/>
<dbReference type="Proteomes" id="UP000794436">
    <property type="component" value="Unassembled WGS sequence"/>
</dbReference>
<dbReference type="Gene3D" id="3.40.50.1820">
    <property type="entry name" value="alpha/beta hydrolase"/>
    <property type="match status" value="1"/>
</dbReference>
<protein>
    <recommendedName>
        <fullName evidence="1">AB hydrolase-1 domain-containing protein</fullName>
    </recommendedName>
</protein>
<dbReference type="Pfam" id="PF12697">
    <property type="entry name" value="Abhydrolase_6"/>
    <property type="match status" value="1"/>
</dbReference>
<dbReference type="InterPro" id="IPR000073">
    <property type="entry name" value="AB_hydrolase_1"/>
</dbReference>
<accession>A0A8K1FCP7</accession>
<proteinExistence type="predicted"/>
<name>A0A8K1FCP7_PYTOL</name>